<evidence type="ECO:0000313" key="4">
    <source>
        <dbReference type="EMBL" id="GAA3969956.1"/>
    </source>
</evidence>
<evidence type="ECO:0000313" key="5">
    <source>
        <dbReference type="Proteomes" id="UP001500742"/>
    </source>
</evidence>
<organism evidence="4 5">
    <name type="scientific">Mucilaginibacter dorajii</name>
    <dbReference type="NCBI Taxonomy" id="692994"/>
    <lineage>
        <taxon>Bacteria</taxon>
        <taxon>Pseudomonadati</taxon>
        <taxon>Bacteroidota</taxon>
        <taxon>Sphingobacteriia</taxon>
        <taxon>Sphingobacteriales</taxon>
        <taxon>Sphingobacteriaceae</taxon>
        <taxon>Mucilaginibacter</taxon>
    </lineage>
</organism>
<accession>A0ABP7PRB7</accession>
<feature type="region of interest" description="Disordered" evidence="1">
    <location>
        <begin position="439"/>
        <end position="527"/>
    </location>
</feature>
<dbReference type="Proteomes" id="UP001500742">
    <property type="component" value="Unassembled WGS sequence"/>
</dbReference>
<proteinExistence type="predicted"/>
<protein>
    <recommendedName>
        <fullName evidence="3">Peptidase M56 domain-containing protein</fullName>
    </recommendedName>
</protein>
<feature type="transmembrane region" description="Helical" evidence="2">
    <location>
        <begin position="20"/>
        <end position="42"/>
    </location>
</feature>
<keyword evidence="2" id="KW-0472">Membrane</keyword>
<feature type="transmembrane region" description="Helical" evidence="2">
    <location>
        <begin position="81"/>
        <end position="100"/>
    </location>
</feature>
<keyword evidence="5" id="KW-1185">Reference proteome</keyword>
<dbReference type="PANTHER" id="PTHR34978:SF3">
    <property type="entry name" value="SLR0241 PROTEIN"/>
    <property type="match status" value="1"/>
</dbReference>
<dbReference type="CDD" id="cd07341">
    <property type="entry name" value="M56_BlaR1_MecR1_like"/>
    <property type="match status" value="1"/>
</dbReference>
<feature type="transmembrane region" description="Helical" evidence="2">
    <location>
        <begin position="112"/>
        <end position="133"/>
    </location>
</feature>
<feature type="region of interest" description="Disordered" evidence="1">
    <location>
        <begin position="396"/>
        <end position="420"/>
    </location>
</feature>
<feature type="compositionally biased region" description="Polar residues" evidence="1">
    <location>
        <begin position="518"/>
        <end position="527"/>
    </location>
</feature>
<name>A0ABP7PRB7_9SPHI</name>
<dbReference type="PANTHER" id="PTHR34978">
    <property type="entry name" value="POSSIBLE SENSOR-TRANSDUCER PROTEIN BLAR"/>
    <property type="match status" value="1"/>
</dbReference>
<feature type="compositionally biased region" description="Low complexity" evidence="1">
    <location>
        <begin position="490"/>
        <end position="507"/>
    </location>
</feature>
<reference evidence="5" key="1">
    <citation type="journal article" date="2019" name="Int. J. Syst. Evol. Microbiol.">
        <title>The Global Catalogue of Microorganisms (GCM) 10K type strain sequencing project: providing services to taxonomists for standard genome sequencing and annotation.</title>
        <authorList>
            <consortium name="The Broad Institute Genomics Platform"/>
            <consortium name="The Broad Institute Genome Sequencing Center for Infectious Disease"/>
            <person name="Wu L."/>
            <person name="Ma J."/>
        </authorList>
    </citation>
    <scope>NUCLEOTIDE SEQUENCE [LARGE SCALE GENOMIC DNA]</scope>
    <source>
        <strain evidence="5">JCM 16601</strain>
    </source>
</reference>
<feature type="compositionally biased region" description="Basic and acidic residues" evidence="1">
    <location>
        <begin position="456"/>
        <end position="489"/>
    </location>
</feature>
<dbReference type="Gene3D" id="3.30.2010.10">
    <property type="entry name" value="Metalloproteases ('zincins'), catalytic domain"/>
    <property type="match status" value="1"/>
</dbReference>
<feature type="domain" description="Peptidase M56" evidence="3">
    <location>
        <begin position="114"/>
        <end position="308"/>
    </location>
</feature>
<sequence>MHLLALTTAIPDRFIQAFSWMLIHSLWQGLLLAMLSAMLLMFTRRASASLRYNLMLVQFLLFVAACVFTFVWIWNRNATPYLLRPATLGFADGAGSLFWLNAGGLRLFTNNCVSYFTANAPMVVLLWGVLFVYRLVRMMKSVLFIHQARRRYTTLPDAYWQQRVGVLCQKLQLKRTVQLLESGFVKVPFVIGHLKPVILIPAGLLSGLLPGQIEAILLHELAHIRRNDYFVNFLQVIIETVFCFNPGLLWISALLRDERENCCDDIALAQTQNKREFVEALISFKEYALYGKAYQVAFPGKKNQLLQRATRIMQGQNKPSGASEKSFFWLGIMLLAFIITTAAVTRVQTIVRREARAAVKIAQAIDYAVTPPQSTEGITVNHVAGKRLAHIKKQALQTAQVSGEPTEPAQPTDKPQPPPLAEWQAKLKADALKQVADLERQEPVKPQVHASADQLQARRDQEQARRDQMQALKDQEQAKRDQEQAKRDQAQAMIDQQQAVKDQQQALKDQDEARKQQVKQSNVSIQL</sequence>
<dbReference type="EMBL" id="BAAAZC010000013">
    <property type="protein sequence ID" value="GAA3969956.1"/>
    <property type="molecule type" value="Genomic_DNA"/>
</dbReference>
<evidence type="ECO:0000259" key="3">
    <source>
        <dbReference type="Pfam" id="PF05569"/>
    </source>
</evidence>
<evidence type="ECO:0000256" key="2">
    <source>
        <dbReference type="SAM" id="Phobius"/>
    </source>
</evidence>
<evidence type="ECO:0000256" key="1">
    <source>
        <dbReference type="SAM" id="MobiDB-lite"/>
    </source>
</evidence>
<gene>
    <name evidence="4" type="ORF">GCM10022210_18760</name>
</gene>
<dbReference type="RefSeq" id="WP_259095660.1">
    <property type="nucleotide sequence ID" value="NZ_BAAAZC010000013.1"/>
</dbReference>
<feature type="transmembrane region" description="Helical" evidence="2">
    <location>
        <begin position="327"/>
        <end position="347"/>
    </location>
</feature>
<keyword evidence="2" id="KW-0812">Transmembrane</keyword>
<feature type="transmembrane region" description="Helical" evidence="2">
    <location>
        <begin position="54"/>
        <end position="75"/>
    </location>
</feature>
<dbReference type="InterPro" id="IPR052173">
    <property type="entry name" value="Beta-lactam_resp_regulator"/>
</dbReference>
<keyword evidence="2" id="KW-1133">Transmembrane helix</keyword>
<dbReference type="Pfam" id="PF05569">
    <property type="entry name" value="Peptidase_M56"/>
    <property type="match status" value="1"/>
</dbReference>
<dbReference type="InterPro" id="IPR008756">
    <property type="entry name" value="Peptidase_M56"/>
</dbReference>
<comment type="caution">
    <text evidence="4">The sequence shown here is derived from an EMBL/GenBank/DDBJ whole genome shotgun (WGS) entry which is preliminary data.</text>
</comment>
<feature type="transmembrane region" description="Helical" evidence="2">
    <location>
        <begin position="229"/>
        <end position="251"/>
    </location>
</feature>